<feature type="region of interest" description="Disordered" evidence="1">
    <location>
        <begin position="254"/>
        <end position="310"/>
    </location>
</feature>
<dbReference type="InterPro" id="IPR013083">
    <property type="entry name" value="Znf_RING/FYVE/PHD"/>
</dbReference>
<name>D3BF57_HETP5</name>
<gene>
    <name evidence="2" type="ORF">PPL_06590</name>
</gene>
<sequence length="323" mass="37340">MGLGKEVIIVDNSVVECCICYHSNFSKSFCCDSCDFWTCESCKKQWPKNPRRNYTVEKLIEDAQQLCCHYSDGCNEIFSIRETTKKKEHEEKCQHRKAPCPLSKILGCHTEVSMLPVEIEKHFVDHHRLDSVYLHDQERETEFFRMTMIPPLPKGTETSCLLLKQEEHTIVFVSTGEGVYRSFLFLFVTPPPKKYQIRVYGTSSAMIKINDRPQIWADVCDSLPLVSFTISQQQYLKWSHASSTKSFCIHLKVVDQDEEDEDDEDDEEDDEEEDEEEESSDEEKSNSSSEENNTTNPLKGSGGVILSKDSDDKQRYLKKLKVK</sequence>
<reference evidence="2 3" key="1">
    <citation type="journal article" date="2011" name="Genome Res.">
        <title>Phylogeny-wide analysis of social amoeba genomes highlights ancient origins for complex intercellular communication.</title>
        <authorList>
            <person name="Heidel A.J."/>
            <person name="Lawal H.M."/>
            <person name="Felder M."/>
            <person name="Schilde C."/>
            <person name="Helps N.R."/>
            <person name="Tunggal B."/>
            <person name="Rivero F."/>
            <person name="John U."/>
            <person name="Schleicher M."/>
            <person name="Eichinger L."/>
            <person name="Platzer M."/>
            <person name="Noegel A.A."/>
            <person name="Schaap P."/>
            <person name="Gloeckner G."/>
        </authorList>
    </citation>
    <scope>NUCLEOTIDE SEQUENCE [LARGE SCALE GENOMIC DNA]</scope>
    <source>
        <strain evidence="3">ATCC 26659 / Pp 5 / PN500</strain>
    </source>
</reference>
<dbReference type="PANTHER" id="PTHR10315">
    <property type="entry name" value="E3 UBIQUITIN PROTEIN LIGASE SIAH"/>
    <property type="match status" value="1"/>
</dbReference>
<dbReference type="InterPro" id="IPR052088">
    <property type="entry name" value="E3_ubiquitin-ligase_SINA"/>
</dbReference>
<dbReference type="EMBL" id="ADBJ01000031">
    <property type="protein sequence ID" value="EFA79771.1"/>
    <property type="molecule type" value="Genomic_DNA"/>
</dbReference>
<dbReference type="GO" id="GO:0005737">
    <property type="term" value="C:cytoplasm"/>
    <property type="evidence" value="ECO:0007669"/>
    <property type="project" value="TreeGrafter"/>
</dbReference>
<comment type="caution">
    <text evidence="2">The sequence shown here is derived from an EMBL/GenBank/DDBJ whole genome shotgun (WGS) entry which is preliminary data.</text>
</comment>
<dbReference type="RefSeq" id="XP_020431892.1">
    <property type="nucleotide sequence ID" value="XM_020577444.1"/>
</dbReference>
<dbReference type="Proteomes" id="UP000001396">
    <property type="component" value="Unassembled WGS sequence"/>
</dbReference>
<evidence type="ECO:0000313" key="3">
    <source>
        <dbReference type="Proteomes" id="UP000001396"/>
    </source>
</evidence>
<evidence type="ECO:0008006" key="4">
    <source>
        <dbReference type="Google" id="ProtNLM"/>
    </source>
</evidence>
<dbReference type="GeneID" id="31362072"/>
<evidence type="ECO:0000256" key="1">
    <source>
        <dbReference type="SAM" id="MobiDB-lite"/>
    </source>
</evidence>
<organism evidence="2 3">
    <name type="scientific">Heterostelium pallidum (strain ATCC 26659 / Pp 5 / PN500)</name>
    <name type="common">Cellular slime mold</name>
    <name type="synonym">Polysphondylium pallidum</name>
    <dbReference type="NCBI Taxonomy" id="670386"/>
    <lineage>
        <taxon>Eukaryota</taxon>
        <taxon>Amoebozoa</taxon>
        <taxon>Evosea</taxon>
        <taxon>Eumycetozoa</taxon>
        <taxon>Dictyostelia</taxon>
        <taxon>Acytosteliales</taxon>
        <taxon>Acytosteliaceae</taxon>
        <taxon>Heterostelium</taxon>
    </lineage>
</organism>
<dbReference type="PANTHER" id="PTHR10315:SF117">
    <property type="entry name" value="RING-TYPE E3 UBIQUITIN TRANSFERASE"/>
    <property type="match status" value="1"/>
</dbReference>
<dbReference type="InParanoid" id="D3BF57"/>
<dbReference type="FunCoup" id="D3BF57">
    <property type="interactions" value="95"/>
</dbReference>
<proteinExistence type="predicted"/>
<dbReference type="AlphaFoldDB" id="D3BF57"/>
<keyword evidence="3" id="KW-1185">Reference proteome</keyword>
<accession>D3BF57</accession>
<dbReference type="OMA" id="ETEFFRM"/>
<dbReference type="GO" id="GO:0061630">
    <property type="term" value="F:ubiquitin protein ligase activity"/>
    <property type="evidence" value="ECO:0007669"/>
    <property type="project" value="TreeGrafter"/>
</dbReference>
<protein>
    <recommendedName>
        <fullName evidence="4">RING-type E3 ubiquitin transferase</fullName>
    </recommendedName>
</protein>
<feature type="compositionally biased region" description="Acidic residues" evidence="1">
    <location>
        <begin position="256"/>
        <end position="281"/>
    </location>
</feature>
<dbReference type="Gene3D" id="3.30.40.10">
    <property type="entry name" value="Zinc/RING finger domain, C3HC4 (zinc finger)"/>
    <property type="match status" value="1"/>
</dbReference>
<evidence type="ECO:0000313" key="2">
    <source>
        <dbReference type="EMBL" id="EFA79771.1"/>
    </source>
</evidence>
<dbReference type="STRING" id="670386.D3BF57"/>
<dbReference type="SUPFAM" id="SSF49599">
    <property type="entry name" value="TRAF domain-like"/>
    <property type="match status" value="1"/>
</dbReference>